<accession>A0A8W7PYF6</accession>
<keyword evidence="2" id="KW-0812">Transmembrane</keyword>
<dbReference type="AlphaFoldDB" id="A0A8W7PYF6"/>
<evidence type="ECO:0000313" key="3">
    <source>
        <dbReference type="EnsemblMetazoa" id="ACOM040151-PA.1"/>
    </source>
</evidence>
<evidence type="ECO:0000256" key="1">
    <source>
        <dbReference type="SAM" id="MobiDB-lite"/>
    </source>
</evidence>
<keyword evidence="2" id="KW-0472">Membrane</keyword>
<sequence>MACSSSVMSHAVMPSGMSGRDRKAIPQPLQVDDERPLHHYLPAVGRSEPGRPVRTVDRHVVGGEFGHHARQKRALFAKVRTHQRYVRHGVPQEARKVSRPAAIYRILTGKVNSDLILELIPIPESILERTPESALQSAPESAPELALESAPKFVPESASCAQRTGFGCYMEEKKEKKNDCSGRPGDVARERPLARVDALVLGQVVLPVELAAAHVAPVPLVDLVLARVPDPVVLPDELAATVIARVRPDRPVRIDSDSRTNALGQYVHWNGFIVGFVCVHLCCFRFQLVVNRLLQMPHAYAIRSLVCVSRWRRMLVFVYGCWQMLHGSVLFSSFAYLSVWDSRMWRVKLLRCMNFSRQYGHDFGFFSCVSLCHSILAIVWNTSPHSWHTYSSFTTVRFRW</sequence>
<keyword evidence="2" id="KW-1133">Transmembrane helix</keyword>
<dbReference type="Proteomes" id="UP000075882">
    <property type="component" value="Unassembled WGS sequence"/>
</dbReference>
<evidence type="ECO:0000256" key="2">
    <source>
        <dbReference type="SAM" id="Phobius"/>
    </source>
</evidence>
<proteinExistence type="predicted"/>
<feature type="transmembrane region" description="Helical" evidence="2">
    <location>
        <begin position="315"/>
        <end position="339"/>
    </location>
</feature>
<name>A0A8W7PYF6_ANOCL</name>
<organism evidence="3">
    <name type="scientific">Anopheles coluzzii</name>
    <name type="common">African malaria mosquito</name>
    <dbReference type="NCBI Taxonomy" id="1518534"/>
    <lineage>
        <taxon>Eukaryota</taxon>
        <taxon>Metazoa</taxon>
        <taxon>Ecdysozoa</taxon>
        <taxon>Arthropoda</taxon>
        <taxon>Hexapoda</taxon>
        <taxon>Insecta</taxon>
        <taxon>Pterygota</taxon>
        <taxon>Neoptera</taxon>
        <taxon>Endopterygota</taxon>
        <taxon>Diptera</taxon>
        <taxon>Nematocera</taxon>
        <taxon>Culicoidea</taxon>
        <taxon>Culicidae</taxon>
        <taxon>Anophelinae</taxon>
        <taxon>Anopheles</taxon>
    </lineage>
</organism>
<protein>
    <submittedName>
        <fullName evidence="3">Uncharacterized protein</fullName>
    </submittedName>
</protein>
<reference evidence="3" key="1">
    <citation type="submission" date="2022-08" db="UniProtKB">
        <authorList>
            <consortium name="EnsemblMetazoa"/>
        </authorList>
    </citation>
    <scope>IDENTIFICATION</scope>
</reference>
<dbReference type="EnsemblMetazoa" id="ACOM040151-RA">
    <property type="protein sequence ID" value="ACOM040151-PA.1"/>
    <property type="gene ID" value="ACOM040151"/>
</dbReference>
<feature type="transmembrane region" description="Helical" evidence="2">
    <location>
        <begin position="269"/>
        <end position="294"/>
    </location>
</feature>
<feature type="region of interest" description="Disordered" evidence="1">
    <location>
        <begin position="1"/>
        <end position="23"/>
    </location>
</feature>
<feature type="transmembrane region" description="Helical" evidence="2">
    <location>
        <begin position="359"/>
        <end position="380"/>
    </location>
</feature>